<keyword evidence="1" id="KW-0812">Transmembrane</keyword>
<evidence type="ECO:0000256" key="1">
    <source>
        <dbReference type="SAM" id="Phobius"/>
    </source>
</evidence>
<keyword evidence="1" id="KW-0472">Membrane</keyword>
<evidence type="ECO:0000313" key="2">
    <source>
        <dbReference type="EMBL" id="QHI35674.1"/>
    </source>
</evidence>
<feature type="transmembrane region" description="Helical" evidence="1">
    <location>
        <begin position="27"/>
        <end position="44"/>
    </location>
</feature>
<name>A0A7L4ZIB9_9FLAO</name>
<dbReference type="KEGG" id="kan:IMCC3317_10210"/>
<dbReference type="EMBL" id="CP019288">
    <property type="protein sequence ID" value="QHI35674.1"/>
    <property type="molecule type" value="Genomic_DNA"/>
</dbReference>
<keyword evidence="3" id="KW-1185">Reference proteome</keyword>
<dbReference type="OrthoDB" id="9880383at2"/>
<dbReference type="RefSeq" id="WP_160128401.1">
    <property type="nucleotide sequence ID" value="NZ_CP019288.1"/>
</dbReference>
<accession>A0A7L4ZIB9</accession>
<dbReference type="AlphaFoldDB" id="A0A7L4ZIB9"/>
<sequence length="87" mass="9953">MQGEPSYDPFQLQNAPTEQKFSWQEKVVAIVLVVIFATIPLYEISSDAFKVNYVQEYSSGPICASSYFQTYKPMNLQYSQGKSKIKQ</sequence>
<keyword evidence="1" id="KW-1133">Transmembrane helix</keyword>
<proteinExistence type="predicted"/>
<gene>
    <name evidence="2" type="ORF">IMCC3317_10210</name>
</gene>
<reference evidence="2 3" key="1">
    <citation type="journal article" date="2013" name="Int. J. Syst. Evol. Microbiol.">
        <title>Kordia antarctica sp. nov., isolated from Antarctic seawater.</title>
        <authorList>
            <person name="Baek K."/>
            <person name="Choi A."/>
            <person name="Kang I."/>
            <person name="Lee K."/>
            <person name="Cho J.C."/>
        </authorList>
    </citation>
    <scope>NUCLEOTIDE SEQUENCE [LARGE SCALE GENOMIC DNA]</scope>
    <source>
        <strain evidence="2 3">IMCC3317</strain>
    </source>
</reference>
<protein>
    <submittedName>
        <fullName evidence="2">Uncharacterized protein</fullName>
    </submittedName>
</protein>
<dbReference type="Proteomes" id="UP000464657">
    <property type="component" value="Chromosome"/>
</dbReference>
<organism evidence="2 3">
    <name type="scientific">Kordia antarctica</name>
    <dbReference type="NCBI Taxonomy" id="1218801"/>
    <lineage>
        <taxon>Bacteria</taxon>
        <taxon>Pseudomonadati</taxon>
        <taxon>Bacteroidota</taxon>
        <taxon>Flavobacteriia</taxon>
        <taxon>Flavobacteriales</taxon>
        <taxon>Flavobacteriaceae</taxon>
        <taxon>Kordia</taxon>
    </lineage>
</organism>
<evidence type="ECO:0000313" key="3">
    <source>
        <dbReference type="Proteomes" id="UP000464657"/>
    </source>
</evidence>